<feature type="transmembrane region" description="Helical" evidence="2">
    <location>
        <begin position="231"/>
        <end position="252"/>
    </location>
</feature>
<comment type="caution">
    <text evidence="3">The sequence shown here is derived from an EMBL/GenBank/DDBJ whole genome shotgun (WGS) entry which is preliminary data.</text>
</comment>
<feature type="transmembrane region" description="Helical" evidence="2">
    <location>
        <begin position="44"/>
        <end position="63"/>
    </location>
</feature>
<name>A0AAE0IY15_9PEZI</name>
<dbReference type="Proteomes" id="UP001286456">
    <property type="component" value="Unassembled WGS sequence"/>
</dbReference>
<evidence type="ECO:0000256" key="2">
    <source>
        <dbReference type="SAM" id="Phobius"/>
    </source>
</evidence>
<feature type="compositionally biased region" description="Basic and acidic residues" evidence="1">
    <location>
        <begin position="407"/>
        <end position="419"/>
    </location>
</feature>
<evidence type="ECO:0000313" key="3">
    <source>
        <dbReference type="EMBL" id="KAK3333010.1"/>
    </source>
</evidence>
<evidence type="ECO:0008006" key="5">
    <source>
        <dbReference type="Google" id="ProtNLM"/>
    </source>
</evidence>
<feature type="transmembrane region" description="Helical" evidence="2">
    <location>
        <begin position="122"/>
        <end position="144"/>
    </location>
</feature>
<keyword evidence="4" id="KW-1185">Reference proteome</keyword>
<protein>
    <recommendedName>
        <fullName evidence="5">Transmembrane protein</fullName>
    </recommendedName>
</protein>
<feature type="compositionally biased region" description="Low complexity" evidence="1">
    <location>
        <begin position="524"/>
        <end position="543"/>
    </location>
</feature>
<gene>
    <name evidence="3" type="ORF">B0T19DRAFT_416941</name>
</gene>
<dbReference type="EMBL" id="JAUEPO010000002">
    <property type="protein sequence ID" value="KAK3333010.1"/>
    <property type="molecule type" value="Genomic_DNA"/>
</dbReference>
<feature type="transmembrane region" description="Helical" evidence="2">
    <location>
        <begin position="12"/>
        <end position="32"/>
    </location>
</feature>
<dbReference type="AlphaFoldDB" id="A0AAE0IY15"/>
<feature type="region of interest" description="Disordered" evidence="1">
    <location>
        <begin position="508"/>
        <end position="566"/>
    </location>
</feature>
<proteinExistence type="predicted"/>
<keyword evidence="2" id="KW-0812">Transmembrane</keyword>
<keyword evidence="2" id="KW-0472">Membrane</keyword>
<feature type="compositionally biased region" description="Polar residues" evidence="1">
    <location>
        <begin position="435"/>
        <end position="458"/>
    </location>
</feature>
<feature type="compositionally biased region" description="Basic and acidic residues" evidence="1">
    <location>
        <begin position="270"/>
        <end position="286"/>
    </location>
</feature>
<sequence length="566" mass="60930">MHMDDAVDMDVYGAFQFCSIGIVAVPVTVRLSQTYFHNPGRNTIFLWTALMIAGLLSLTVEFFRISTFDCMQNGEPVPVNDTAFPYGDPFTCGRTCSSDQGPFSPMRGGSANNIYVIPQPTILTFGTATFLSAMCCVPPILSLISMWNTILKINWNLRWGGGEEEDLNEPIRGTNGATPRRMKGVNSLVQRLLGVVEVLVFGGVVIALVLLGELNFWSGPVNYQTEPMASVGQWAPIVGTGFAAFGSLYLVLTSEPESAEEMTSAGPNSTHHDCSSQHQSGDEDHPTLSTFQQLVVDSADATPPSIHHVERRQASSNTAKPQPNTPPSPESRPGLGSEKQSDGLSNDVGGRRKVRGVLMAISDRLGSPAPDTFDDKEFKEGRASEYPVTPSEVLTLGQKFINEREGIWESGSRDRERSRSRAASDAPSIRGASPRRTSAATLPSGQTPSDLQTPTSPESPGLPRGRATSRRRDTLQVPSPEYHGSMANQNHLSASVISTPANQRLPAIVISPDPGVPSESLGQSLSTNHHTLLASTSTSLPPSRNTELSPFTQSGSQRTSLSPTRK</sequence>
<evidence type="ECO:0000256" key="1">
    <source>
        <dbReference type="SAM" id="MobiDB-lite"/>
    </source>
</evidence>
<feature type="region of interest" description="Disordered" evidence="1">
    <location>
        <begin position="407"/>
        <end position="492"/>
    </location>
</feature>
<evidence type="ECO:0000313" key="4">
    <source>
        <dbReference type="Proteomes" id="UP001286456"/>
    </source>
</evidence>
<organism evidence="3 4">
    <name type="scientific">Cercophora scortea</name>
    <dbReference type="NCBI Taxonomy" id="314031"/>
    <lineage>
        <taxon>Eukaryota</taxon>
        <taxon>Fungi</taxon>
        <taxon>Dikarya</taxon>
        <taxon>Ascomycota</taxon>
        <taxon>Pezizomycotina</taxon>
        <taxon>Sordariomycetes</taxon>
        <taxon>Sordariomycetidae</taxon>
        <taxon>Sordariales</taxon>
        <taxon>Lasiosphaeriaceae</taxon>
        <taxon>Cercophora</taxon>
    </lineage>
</organism>
<feature type="region of interest" description="Disordered" evidence="1">
    <location>
        <begin position="259"/>
        <end position="286"/>
    </location>
</feature>
<reference evidence="3" key="2">
    <citation type="submission" date="2023-06" db="EMBL/GenBank/DDBJ databases">
        <authorList>
            <consortium name="Lawrence Berkeley National Laboratory"/>
            <person name="Haridas S."/>
            <person name="Hensen N."/>
            <person name="Bonometti L."/>
            <person name="Westerberg I."/>
            <person name="Brannstrom I.O."/>
            <person name="Guillou S."/>
            <person name="Cros-Aarteil S."/>
            <person name="Calhoun S."/>
            <person name="Kuo A."/>
            <person name="Mondo S."/>
            <person name="Pangilinan J."/>
            <person name="Riley R."/>
            <person name="Labutti K."/>
            <person name="Andreopoulos B."/>
            <person name="Lipzen A."/>
            <person name="Chen C."/>
            <person name="Yanf M."/>
            <person name="Daum C."/>
            <person name="Ng V."/>
            <person name="Clum A."/>
            <person name="Steindorff A."/>
            <person name="Ohm R."/>
            <person name="Martin F."/>
            <person name="Silar P."/>
            <person name="Natvig D."/>
            <person name="Lalanne C."/>
            <person name="Gautier V."/>
            <person name="Ament-Velasquez S.L."/>
            <person name="Kruys A."/>
            <person name="Hutchinson M.I."/>
            <person name="Powell A.J."/>
            <person name="Barry K."/>
            <person name="Miller A.N."/>
            <person name="Grigoriev I.V."/>
            <person name="Debuchy R."/>
            <person name="Gladieux P."/>
            <person name="Thoren M.H."/>
            <person name="Johannesson H."/>
        </authorList>
    </citation>
    <scope>NUCLEOTIDE SEQUENCE</scope>
    <source>
        <strain evidence="3">SMH4131-1</strain>
    </source>
</reference>
<feature type="region of interest" description="Disordered" evidence="1">
    <location>
        <begin position="302"/>
        <end position="351"/>
    </location>
</feature>
<feature type="compositionally biased region" description="Polar residues" evidence="1">
    <location>
        <begin position="544"/>
        <end position="566"/>
    </location>
</feature>
<keyword evidence="2" id="KW-1133">Transmembrane helix</keyword>
<feature type="compositionally biased region" description="Low complexity" evidence="1">
    <location>
        <begin position="421"/>
        <end position="430"/>
    </location>
</feature>
<accession>A0AAE0IY15</accession>
<feature type="transmembrane region" description="Helical" evidence="2">
    <location>
        <begin position="188"/>
        <end position="211"/>
    </location>
</feature>
<reference evidence="3" key="1">
    <citation type="journal article" date="2023" name="Mol. Phylogenet. Evol.">
        <title>Genome-scale phylogeny and comparative genomics of the fungal order Sordariales.</title>
        <authorList>
            <person name="Hensen N."/>
            <person name="Bonometti L."/>
            <person name="Westerberg I."/>
            <person name="Brannstrom I.O."/>
            <person name="Guillou S."/>
            <person name="Cros-Aarteil S."/>
            <person name="Calhoun S."/>
            <person name="Haridas S."/>
            <person name="Kuo A."/>
            <person name="Mondo S."/>
            <person name="Pangilinan J."/>
            <person name="Riley R."/>
            <person name="LaButti K."/>
            <person name="Andreopoulos B."/>
            <person name="Lipzen A."/>
            <person name="Chen C."/>
            <person name="Yan M."/>
            <person name="Daum C."/>
            <person name="Ng V."/>
            <person name="Clum A."/>
            <person name="Steindorff A."/>
            <person name="Ohm R.A."/>
            <person name="Martin F."/>
            <person name="Silar P."/>
            <person name="Natvig D.O."/>
            <person name="Lalanne C."/>
            <person name="Gautier V."/>
            <person name="Ament-Velasquez S.L."/>
            <person name="Kruys A."/>
            <person name="Hutchinson M.I."/>
            <person name="Powell A.J."/>
            <person name="Barry K."/>
            <person name="Miller A.N."/>
            <person name="Grigoriev I.V."/>
            <person name="Debuchy R."/>
            <person name="Gladieux P."/>
            <person name="Hiltunen Thoren M."/>
            <person name="Johannesson H."/>
        </authorList>
    </citation>
    <scope>NUCLEOTIDE SEQUENCE</scope>
    <source>
        <strain evidence="3">SMH4131-1</strain>
    </source>
</reference>